<evidence type="ECO:0000313" key="3">
    <source>
        <dbReference type="Proteomes" id="UP001497744"/>
    </source>
</evidence>
<dbReference type="InterPro" id="IPR024751">
    <property type="entry name" value="VESA1"/>
</dbReference>
<name>A0AAV4LVF2_BABCB</name>
<proteinExistence type="predicted"/>
<dbReference type="RefSeq" id="XP_067716225.1">
    <property type="nucleotide sequence ID" value="XM_067860124.1"/>
</dbReference>
<dbReference type="GeneID" id="94195637"/>
<evidence type="ECO:0000256" key="1">
    <source>
        <dbReference type="SAM" id="SignalP"/>
    </source>
</evidence>
<keyword evidence="1" id="KW-0732">Signal</keyword>
<dbReference type="AlphaFoldDB" id="A0AAV4LVF2"/>
<feature type="chain" id="PRO_5043842507" evidence="1">
    <location>
        <begin position="27"/>
        <end position="776"/>
    </location>
</feature>
<organism evidence="2 3">
    <name type="scientific">Babesia caballi</name>
    <dbReference type="NCBI Taxonomy" id="5871"/>
    <lineage>
        <taxon>Eukaryota</taxon>
        <taxon>Sar</taxon>
        <taxon>Alveolata</taxon>
        <taxon>Apicomplexa</taxon>
        <taxon>Aconoidasida</taxon>
        <taxon>Piroplasmida</taxon>
        <taxon>Babesiidae</taxon>
        <taxon>Babesia</taxon>
    </lineage>
</organism>
<protein>
    <submittedName>
        <fullName evidence="2">Variant erythrocyte surface antigen-1 family protein</fullName>
    </submittedName>
</protein>
<dbReference type="EMBL" id="BPLF01000003">
    <property type="protein sequence ID" value="GIX64156.1"/>
    <property type="molecule type" value="Genomic_DNA"/>
</dbReference>
<feature type="signal peptide" evidence="1">
    <location>
        <begin position="1"/>
        <end position="26"/>
    </location>
</feature>
<keyword evidence="3" id="KW-1185">Reference proteome</keyword>
<dbReference type="Proteomes" id="UP001497744">
    <property type="component" value="Unassembled WGS sequence"/>
</dbReference>
<evidence type="ECO:0000313" key="2">
    <source>
        <dbReference type="EMBL" id="GIX64156.1"/>
    </source>
</evidence>
<gene>
    <name evidence="2" type="ORF">BcabD6B2_35910</name>
</gene>
<comment type="caution">
    <text evidence="2">The sequence shown here is derived from an EMBL/GenBank/DDBJ whole genome shotgun (WGS) entry which is preliminary data.</text>
</comment>
<accession>A0AAV4LVF2</accession>
<sequence>MPFTSIALHLPLLISLFDCPCNLKEAIDWILRVTGKDGVGGTDGTNDLTEQVKNLLNEVKDVVPGLKKDEFENVKSALTQGKGDNLITKLAEGLQQFIGYEPGSSNITGKITGGGILPANVARHQVCNAVLNFVIRFLEGLSKVNEALYKQNVLAVIVKLRKCVGTGKVPQGFKVLVEGIKEKVEEIDKKVLSREQGKLRDVFTQLKEIKVKEEGVSISHETQNVQDFLGKVDNALKPDNSGHFATYCDNLKSLFGNSEITSKAQNNDATITYSNLKAHIESVTNAARALNSEIRGIHTNTGKTHLIPNAAVFTAVRDAAHAFLAEIKEPSKYTSYYDKKTNINADWSNVKGNPTGVETCAKIFLGCLPLFYQAFTYIHWRCDSKGSGAWETQTFDGSKGHHLKYFMFAMNYEASYLNNRRGSEVLGGAMKTFADFKDGMTAAGLTATKREQAVSAAFTKIYTGGQASTSNANKPTYPEFLKTLNEEASNNINGNITNHASTHPLSTLFQISRLYFTAKQTAISKHPTFKPKSPSTIREMLYFLAALPYSPNYDAFNTHVTEHFKNLSGTTAFTYDAELLLPVADSGSRAQGDYLNPDKMRDYLTNTCFLSAVVLGRLQGNSADSENEPWLHSLFCNSQFSLAYTAGASLFHALSNYAYALQFQLSFLHQQCMSGSVNCGWLQCKYGKNVTAHNASHICPTPCKNSSAADCRHDGKTGVAKNNQCKHGEQCGKSDETPSPLQAFLTDSLKGFSLTKMQIHHLPITLITIPPVPFVT</sequence>
<dbReference type="Pfam" id="PF12785">
    <property type="entry name" value="VESA1_N"/>
    <property type="match status" value="1"/>
</dbReference>
<reference evidence="2 3" key="1">
    <citation type="submission" date="2021-06" db="EMBL/GenBank/DDBJ databases">
        <title>Genome sequence of Babesia caballi.</title>
        <authorList>
            <person name="Yamagishi J."/>
            <person name="Kidaka T."/>
            <person name="Ochi A."/>
        </authorList>
    </citation>
    <scope>NUCLEOTIDE SEQUENCE [LARGE SCALE GENOMIC DNA]</scope>
    <source>
        <strain evidence="2">USDA-D6B2</strain>
    </source>
</reference>